<dbReference type="EMBL" id="JPGY02000001">
    <property type="protein sequence ID" value="KRU14447.1"/>
    <property type="molecule type" value="Genomic_DNA"/>
</dbReference>
<gene>
    <name evidence="1" type="ORF">CLPA_c34790</name>
    <name evidence="2" type="ORF">CP6013_03705</name>
</gene>
<accession>A0A0H3JBD5</accession>
<reference evidence="1 4" key="1">
    <citation type="journal article" date="2015" name="Genome Announc.">
        <title>Complete Genome Sequence of the Nitrogen-Fixing and Solvent-Producing Clostridium pasteurianum DSM 525.</title>
        <authorList>
            <person name="Poehlein A."/>
            <person name="Grosse-Honebrink A."/>
            <person name="Zhang Y."/>
            <person name="Minton N.P."/>
            <person name="Daniel R."/>
        </authorList>
    </citation>
    <scope>NUCLEOTIDE SEQUENCE [LARGE SCALE GENOMIC DNA]</scope>
    <source>
        <strain evidence="1">DSM 525</strain>
        <strain evidence="4">DSM 525 / ATCC 6013</strain>
    </source>
</reference>
<evidence type="ECO:0000313" key="3">
    <source>
        <dbReference type="Proteomes" id="UP000028042"/>
    </source>
</evidence>
<proteinExistence type="predicted"/>
<dbReference type="GeneID" id="93075577"/>
<dbReference type="PATRIC" id="fig|1262449.3.peg.2578"/>
<reference evidence="2 3" key="3">
    <citation type="journal article" name="Genome Announc.">
        <title>Improved Draft Genome Sequence of Clostridium pasteurianum Strain ATCC 6013 (DSM 525) Using a Hybrid Next-Generation Sequencing Approach.</title>
        <authorList>
            <person name="Pyne M.E."/>
            <person name="Utturkar S."/>
            <person name="Brown S.D."/>
            <person name="Moo-Young M."/>
            <person name="Chung D.A."/>
            <person name="Chou C.P."/>
        </authorList>
    </citation>
    <scope>NUCLEOTIDE SEQUENCE [LARGE SCALE GENOMIC DNA]</scope>
    <source>
        <strain evidence="2 3">ATCC 6013</strain>
    </source>
</reference>
<protein>
    <recommendedName>
        <fullName evidence="5">HNH endonuclease</fullName>
    </recommendedName>
</protein>
<reference evidence="2" key="2">
    <citation type="submission" date="2015-10" db="EMBL/GenBank/DDBJ databases">
        <title>Improved Draft Genome Sequence of Clostridium pasteurianum Strain ATCC 6013 (DSM 525) Using a Hybrid Next-Generation Sequencing Approach.</title>
        <authorList>
            <person name="Pyne M.E."/>
            <person name="Utturkar S.M."/>
            <person name="Brown S.D."/>
            <person name="Moo-Young M."/>
            <person name="Chung D.A."/>
            <person name="Chou P.C."/>
        </authorList>
    </citation>
    <scope>NUCLEOTIDE SEQUENCE</scope>
    <source>
        <strain evidence="2">ATCC 6013</strain>
    </source>
</reference>
<keyword evidence="4" id="KW-1185">Reference proteome</keyword>
<organism evidence="1 4">
    <name type="scientific">Clostridium pasteurianum DSM 525 = ATCC 6013</name>
    <dbReference type="NCBI Taxonomy" id="1262449"/>
    <lineage>
        <taxon>Bacteria</taxon>
        <taxon>Bacillati</taxon>
        <taxon>Bacillota</taxon>
        <taxon>Clostridia</taxon>
        <taxon>Eubacteriales</taxon>
        <taxon>Clostridiaceae</taxon>
        <taxon>Clostridium</taxon>
    </lineage>
</organism>
<sequence length="144" mass="17421">MATYRKCGVCGKKVLEHTECECEIAKKKEYYNKYRKNRTDIKEQKFYRSDSWIRIKDSVKARQLGMDIYEYMTTGLVIQAEMYHHIVEVKDDWNKRLDSDNLIGLTKGNHVYIHSLYNKDEDIRKQTQKILFNMLDKFYKKFDL</sequence>
<dbReference type="KEGG" id="cpat:CLPA_c34790"/>
<dbReference type="eggNOG" id="COG1403">
    <property type="taxonomic scope" value="Bacteria"/>
</dbReference>
<evidence type="ECO:0000313" key="4">
    <source>
        <dbReference type="Proteomes" id="UP000030905"/>
    </source>
</evidence>
<evidence type="ECO:0000313" key="1">
    <source>
        <dbReference type="EMBL" id="AJA53528.1"/>
    </source>
</evidence>
<name>A0A0H3JBD5_CLOPA</name>
<dbReference type="AlphaFoldDB" id="A0A0H3JBD5"/>
<evidence type="ECO:0008006" key="5">
    <source>
        <dbReference type="Google" id="ProtNLM"/>
    </source>
</evidence>
<dbReference type="RefSeq" id="WP_003445944.1">
    <property type="nucleotide sequence ID" value="NZ_ANZB01000008.1"/>
</dbReference>
<evidence type="ECO:0000313" key="2">
    <source>
        <dbReference type="EMBL" id="KRU14447.1"/>
    </source>
</evidence>
<dbReference type="Proteomes" id="UP000028042">
    <property type="component" value="Unassembled WGS sequence"/>
</dbReference>
<dbReference type="Proteomes" id="UP000030905">
    <property type="component" value="Chromosome"/>
</dbReference>
<dbReference type="EMBL" id="CP009268">
    <property type="protein sequence ID" value="AJA53528.1"/>
    <property type="molecule type" value="Genomic_DNA"/>
</dbReference>
<dbReference type="KEGG" id="cpae:CPAST_c34790"/>